<keyword evidence="2" id="KW-1185">Reference proteome</keyword>
<protein>
    <submittedName>
        <fullName evidence="1">Uncharacterized protein</fullName>
    </submittedName>
</protein>
<feature type="non-terminal residue" evidence="1">
    <location>
        <position position="1"/>
    </location>
</feature>
<accession>A0A8J5NCC0</accession>
<reference evidence="1" key="1">
    <citation type="journal article" date="2021" name="Sci. Adv.">
        <title>The American lobster genome reveals insights on longevity, neural, and immune adaptations.</title>
        <authorList>
            <person name="Polinski J.M."/>
            <person name="Zimin A.V."/>
            <person name="Clark K.F."/>
            <person name="Kohn A.B."/>
            <person name="Sadowski N."/>
            <person name="Timp W."/>
            <person name="Ptitsyn A."/>
            <person name="Khanna P."/>
            <person name="Romanova D.Y."/>
            <person name="Williams P."/>
            <person name="Greenwood S.J."/>
            <person name="Moroz L.L."/>
            <person name="Walt D.R."/>
            <person name="Bodnar A.G."/>
        </authorList>
    </citation>
    <scope>NUCLEOTIDE SEQUENCE</scope>
    <source>
        <strain evidence="1">GMGI-L3</strain>
    </source>
</reference>
<evidence type="ECO:0000313" key="1">
    <source>
        <dbReference type="EMBL" id="KAG7177127.1"/>
    </source>
</evidence>
<dbReference type="Proteomes" id="UP000747542">
    <property type="component" value="Unassembled WGS sequence"/>
</dbReference>
<proteinExistence type="predicted"/>
<dbReference type="EMBL" id="JAHLQT010002534">
    <property type="protein sequence ID" value="KAG7177127.1"/>
    <property type="molecule type" value="Genomic_DNA"/>
</dbReference>
<evidence type="ECO:0000313" key="2">
    <source>
        <dbReference type="Proteomes" id="UP000747542"/>
    </source>
</evidence>
<dbReference type="AlphaFoldDB" id="A0A8J5NCC0"/>
<sequence>LRACLHDQLPRMVVAHASDQWRSMGSEQGIGHCLVDSVFTRNCHTVCGRLLGKRFMAPKQTSRQRTAALLCVLAPGMILKKKQENGLCVGEKMREDTQDVQRYIRMTPEMYNTLLDKVRPHISRTDTNMRDSISGRDTQVATQLLGSQTKLPGKGWWFSVAVYTITARARLRYHVSKPATRLIV</sequence>
<name>A0A8J5NCC0_HOMAM</name>
<organism evidence="1 2">
    <name type="scientific">Homarus americanus</name>
    <name type="common">American lobster</name>
    <dbReference type="NCBI Taxonomy" id="6706"/>
    <lineage>
        <taxon>Eukaryota</taxon>
        <taxon>Metazoa</taxon>
        <taxon>Ecdysozoa</taxon>
        <taxon>Arthropoda</taxon>
        <taxon>Crustacea</taxon>
        <taxon>Multicrustacea</taxon>
        <taxon>Malacostraca</taxon>
        <taxon>Eumalacostraca</taxon>
        <taxon>Eucarida</taxon>
        <taxon>Decapoda</taxon>
        <taxon>Pleocyemata</taxon>
        <taxon>Astacidea</taxon>
        <taxon>Nephropoidea</taxon>
        <taxon>Nephropidae</taxon>
        <taxon>Homarus</taxon>
    </lineage>
</organism>
<comment type="caution">
    <text evidence="1">The sequence shown here is derived from an EMBL/GenBank/DDBJ whole genome shotgun (WGS) entry which is preliminary data.</text>
</comment>
<gene>
    <name evidence="1" type="ORF">Hamer_G000366</name>
</gene>